<accession>A0A409VTG8</accession>
<evidence type="ECO:0000313" key="2">
    <source>
        <dbReference type="Proteomes" id="UP000284706"/>
    </source>
</evidence>
<comment type="caution">
    <text evidence="1">The sequence shown here is derived from an EMBL/GenBank/DDBJ whole genome shotgun (WGS) entry which is preliminary data.</text>
</comment>
<dbReference type="InParanoid" id="A0A409VTG8"/>
<evidence type="ECO:0000313" key="1">
    <source>
        <dbReference type="EMBL" id="PPQ69537.1"/>
    </source>
</evidence>
<gene>
    <name evidence="1" type="ORF">CVT26_001795</name>
</gene>
<dbReference type="Proteomes" id="UP000284706">
    <property type="component" value="Unassembled WGS sequence"/>
</dbReference>
<name>A0A409VTG8_9AGAR</name>
<organism evidence="1 2">
    <name type="scientific">Gymnopilus dilepis</name>
    <dbReference type="NCBI Taxonomy" id="231916"/>
    <lineage>
        <taxon>Eukaryota</taxon>
        <taxon>Fungi</taxon>
        <taxon>Dikarya</taxon>
        <taxon>Basidiomycota</taxon>
        <taxon>Agaricomycotina</taxon>
        <taxon>Agaricomycetes</taxon>
        <taxon>Agaricomycetidae</taxon>
        <taxon>Agaricales</taxon>
        <taxon>Agaricineae</taxon>
        <taxon>Hymenogastraceae</taxon>
        <taxon>Gymnopilus</taxon>
    </lineage>
</organism>
<protein>
    <submittedName>
        <fullName evidence="1">Uncharacterized protein</fullName>
    </submittedName>
</protein>
<dbReference type="AlphaFoldDB" id="A0A409VTG8"/>
<reference evidence="1 2" key="1">
    <citation type="journal article" date="2018" name="Evol. Lett.">
        <title>Horizontal gene cluster transfer increased hallucinogenic mushroom diversity.</title>
        <authorList>
            <person name="Reynolds H.T."/>
            <person name="Vijayakumar V."/>
            <person name="Gluck-Thaler E."/>
            <person name="Korotkin H.B."/>
            <person name="Matheny P.B."/>
            <person name="Slot J.C."/>
        </authorList>
    </citation>
    <scope>NUCLEOTIDE SEQUENCE [LARGE SCALE GENOMIC DNA]</scope>
    <source>
        <strain evidence="1 2">SRW20</strain>
    </source>
</reference>
<proteinExistence type="predicted"/>
<keyword evidence="2" id="KW-1185">Reference proteome</keyword>
<sequence length="109" mass="11601">MDPRGPSHFLSFSTLANPPQPVLCWDTRRHHNASSWLPNVPNIAAPAVVNNGHIAVNIFSGFVSRTSQAAASFFVSLPAETAPAFFLTSSVIALLSSHSTSAQPVQEGF</sequence>
<dbReference type="EMBL" id="NHYE01005570">
    <property type="protein sequence ID" value="PPQ69537.1"/>
    <property type="molecule type" value="Genomic_DNA"/>
</dbReference>